<feature type="domain" description="HTH iclR-type" evidence="3">
    <location>
        <begin position="1"/>
        <end position="62"/>
    </location>
</feature>
<organism evidence="4 5">
    <name type="scientific">Marivita lacus</name>
    <dbReference type="NCBI Taxonomy" id="1323742"/>
    <lineage>
        <taxon>Bacteria</taxon>
        <taxon>Pseudomonadati</taxon>
        <taxon>Pseudomonadota</taxon>
        <taxon>Alphaproteobacteria</taxon>
        <taxon>Rhodobacterales</taxon>
        <taxon>Roseobacteraceae</taxon>
        <taxon>Marivita</taxon>
    </lineage>
</organism>
<reference evidence="5" key="1">
    <citation type="journal article" date="2019" name="Int. J. Syst. Evol. Microbiol.">
        <title>The Global Catalogue of Microorganisms (GCM) 10K type strain sequencing project: providing services to taxonomists for standard genome sequencing and annotation.</title>
        <authorList>
            <consortium name="The Broad Institute Genomics Platform"/>
            <consortium name="The Broad Institute Genome Sequencing Center for Infectious Disease"/>
            <person name="Wu L."/>
            <person name="Ma J."/>
        </authorList>
    </citation>
    <scope>NUCLEOTIDE SEQUENCE [LARGE SCALE GENOMIC DNA]</scope>
    <source>
        <strain evidence="5">CGMCC 1.12478</strain>
    </source>
</reference>
<name>A0ABQ1KRY5_9RHOB</name>
<dbReference type="PROSITE" id="PS51077">
    <property type="entry name" value="HTH_ICLR"/>
    <property type="match status" value="1"/>
</dbReference>
<accession>A0ABQ1KRY5</accession>
<proteinExistence type="predicted"/>
<dbReference type="InterPro" id="IPR050707">
    <property type="entry name" value="HTH_MetabolicPath_Reg"/>
</dbReference>
<dbReference type="InterPro" id="IPR036390">
    <property type="entry name" value="WH_DNA-bd_sf"/>
</dbReference>
<gene>
    <name evidence="4" type="ORF">GCM10011363_27050</name>
</gene>
<dbReference type="Proteomes" id="UP000645462">
    <property type="component" value="Unassembled WGS sequence"/>
</dbReference>
<dbReference type="Pfam" id="PF09339">
    <property type="entry name" value="HTH_IclR"/>
    <property type="match status" value="1"/>
</dbReference>
<sequence length="238" mass="26064">MHLDRLIAILEVVAIAGRGLTAAEVQKATGLPRPTCYRLLQTRAKHRLIDDLGGSSHCIVGERLIRIALLGKSDIDVHRACAPALKVAAAKFEDIVFLARFRSRQVEIIHVETPDDPSGALGACTKYTKSTKACREAEFEQIAKQGHAECHQEIDIGVSSVAEPVLIGHIGASFSVGVVGPVRRFEAAYRNDLGEELIQIAERRSAAIQLFNVAQIEEADIPLLKPVRQQEGQSRRQH</sequence>
<dbReference type="InterPro" id="IPR029016">
    <property type="entry name" value="GAF-like_dom_sf"/>
</dbReference>
<dbReference type="Gene3D" id="3.30.450.40">
    <property type="match status" value="1"/>
</dbReference>
<evidence type="ECO:0000313" key="4">
    <source>
        <dbReference type="EMBL" id="GGC09021.1"/>
    </source>
</evidence>
<keyword evidence="1" id="KW-0805">Transcription regulation</keyword>
<evidence type="ECO:0000256" key="2">
    <source>
        <dbReference type="ARBA" id="ARBA00023163"/>
    </source>
</evidence>
<evidence type="ECO:0000256" key="1">
    <source>
        <dbReference type="ARBA" id="ARBA00023015"/>
    </source>
</evidence>
<dbReference type="Gene3D" id="1.10.10.10">
    <property type="entry name" value="Winged helix-like DNA-binding domain superfamily/Winged helix DNA-binding domain"/>
    <property type="match status" value="1"/>
</dbReference>
<dbReference type="PANTHER" id="PTHR30136">
    <property type="entry name" value="HELIX-TURN-HELIX TRANSCRIPTIONAL REGULATOR, ICLR FAMILY"/>
    <property type="match status" value="1"/>
</dbReference>
<dbReference type="PANTHER" id="PTHR30136:SF24">
    <property type="entry name" value="HTH-TYPE TRANSCRIPTIONAL REPRESSOR ALLR"/>
    <property type="match status" value="1"/>
</dbReference>
<keyword evidence="2" id="KW-0804">Transcription</keyword>
<dbReference type="RefSeq" id="WP_188482601.1">
    <property type="nucleotide sequence ID" value="NZ_BMFC01000007.1"/>
</dbReference>
<dbReference type="InterPro" id="IPR036388">
    <property type="entry name" value="WH-like_DNA-bd_sf"/>
</dbReference>
<evidence type="ECO:0000313" key="5">
    <source>
        <dbReference type="Proteomes" id="UP000645462"/>
    </source>
</evidence>
<dbReference type="SUPFAM" id="SSF46785">
    <property type="entry name" value="Winged helix' DNA-binding domain"/>
    <property type="match status" value="1"/>
</dbReference>
<protein>
    <submittedName>
        <fullName evidence="4">Transcriptional regulator</fullName>
    </submittedName>
</protein>
<dbReference type="SMART" id="SM00346">
    <property type="entry name" value="HTH_ICLR"/>
    <property type="match status" value="1"/>
</dbReference>
<dbReference type="SUPFAM" id="SSF55781">
    <property type="entry name" value="GAF domain-like"/>
    <property type="match status" value="1"/>
</dbReference>
<dbReference type="EMBL" id="BMFC01000007">
    <property type="protein sequence ID" value="GGC09021.1"/>
    <property type="molecule type" value="Genomic_DNA"/>
</dbReference>
<evidence type="ECO:0000259" key="3">
    <source>
        <dbReference type="PROSITE" id="PS51077"/>
    </source>
</evidence>
<comment type="caution">
    <text evidence="4">The sequence shown here is derived from an EMBL/GenBank/DDBJ whole genome shotgun (WGS) entry which is preliminary data.</text>
</comment>
<dbReference type="InterPro" id="IPR005471">
    <property type="entry name" value="Tscrpt_reg_IclR_N"/>
</dbReference>
<keyword evidence="5" id="KW-1185">Reference proteome</keyword>